<dbReference type="PROSITE" id="PS50853">
    <property type="entry name" value="FN3"/>
    <property type="match status" value="1"/>
</dbReference>
<feature type="domain" description="Fibronectin type-III" evidence="1">
    <location>
        <begin position="2"/>
        <end position="94"/>
    </location>
</feature>
<reference evidence="2" key="1">
    <citation type="submission" date="2020-11" db="EMBL/GenBank/DDBJ databases">
        <authorList>
            <person name="Tran Van P."/>
        </authorList>
    </citation>
    <scope>NUCLEOTIDE SEQUENCE</scope>
</reference>
<evidence type="ECO:0000313" key="2">
    <source>
        <dbReference type="EMBL" id="CAD7269017.1"/>
    </source>
</evidence>
<dbReference type="InterPro" id="IPR003961">
    <property type="entry name" value="FN3_dom"/>
</dbReference>
<organism evidence="2">
    <name type="scientific">Timema shepardi</name>
    <name type="common">Walking stick</name>
    <dbReference type="NCBI Taxonomy" id="629360"/>
    <lineage>
        <taxon>Eukaryota</taxon>
        <taxon>Metazoa</taxon>
        <taxon>Ecdysozoa</taxon>
        <taxon>Arthropoda</taxon>
        <taxon>Hexapoda</taxon>
        <taxon>Insecta</taxon>
        <taxon>Pterygota</taxon>
        <taxon>Neoptera</taxon>
        <taxon>Polyneoptera</taxon>
        <taxon>Phasmatodea</taxon>
        <taxon>Timematodea</taxon>
        <taxon>Timematoidea</taxon>
        <taxon>Timematidae</taxon>
        <taxon>Timema</taxon>
    </lineage>
</organism>
<dbReference type="InterPro" id="IPR036116">
    <property type="entry name" value="FN3_sf"/>
</dbReference>
<dbReference type="CDD" id="cd00063">
    <property type="entry name" value="FN3"/>
    <property type="match status" value="1"/>
</dbReference>
<sequence>MGPERVHVVKPVLSILGPRSVAIKWQDTPCADQFSVCWGSWPDKVLYTCHTDTNTNTSLTVTGLQPTTKYTFILTALGSNRERSDPFVFAVLMPRVKTFKSGRT</sequence>
<dbReference type="EMBL" id="OC019134">
    <property type="protein sequence ID" value="CAD7269017.1"/>
    <property type="molecule type" value="Genomic_DNA"/>
</dbReference>
<proteinExistence type="predicted"/>
<dbReference type="SUPFAM" id="SSF49265">
    <property type="entry name" value="Fibronectin type III"/>
    <property type="match status" value="1"/>
</dbReference>
<dbReference type="AlphaFoldDB" id="A0A7R9B9J4"/>
<accession>A0A7R9B9J4</accession>
<gene>
    <name evidence="2" type="ORF">TSIB3V08_LOCUS13017</name>
</gene>
<protein>
    <recommendedName>
        <fullName evidence="1">Fibronectin type-III domain-containing protein</fullName>
    </recommendedName>
</protein>
<evidence type="ECO:0000259" key="1">
    <source>
        <dbReference type="PROSITE" id="PS50853"/>
    </source>
</evidence>
<dbReference type="Gene3D" id="2.60.40.10">
    <property type="entry name" value="Immunoglobulins"/>
    <property type="match status" value="1"/>
</dbReference>
<dbReference type="InterPro" id="IPR013783">
    <property type="entry name" value="Ig-like_fold"/>
</dbReference>
<name>A0A7R9B9J4_TIMSH</name>